<reference evidence="1" key="1">
    <citation type="journal article" date="2014" name="Int. J. Syst. Evol. Microbiol.">
        <title>Complete genome sequence of Corynebacterium casei LMG S-19264T (=DSM 44701T), isolated from a smear-ripened cheese.</title>
        <authorList>
            <consortium name="US DOE Joint Genome Institute (JGI-PGF)"/>
            <person name="Walter F."/>
            <person name="Albersmeier A."/>
            <person name="Kalinowski J."/>
            <person name="Ruckert C."/>
        </authorList>
    </citation>
    <scope>NUCLEOTIDE SEQUENCE</scope>
    <source>
        <strain evidence="1">JCM 13064</strain>
    </source>
</reference>
<reference evidence="1" key="2">
    <citation type="submission" date="2020-09" db="EMBL/GenBank/DDBJ databases">
        <authorList>
            <person name="Sun Q."/>
            <person name="Ohkuma M."/>
        </authorList>
    </citation>
    <scope>NUCLEOTIDE SEQUENCE</scope>
    <source>
        <strain evidence="1">JCM 13064</strain>
    </source>
</reference>
<organism evidence="1 2">
    <name type="scientific">Sphaerisporangium melleum</name>
    <dbReference type="NCBI Taxonomy" id="321316"/>
    <lineage>
        <taxon>Bacteria</taxon>
        <taxon>Bacillati</taxon>
        <taxon>Actinomycetota</taxon>
        <taxon>Actinomycetes</taxon>
        <taxon>Streptosporangiales</taxon>
        <taxon>Streptosporangiaceae</taxon>
        <taxon>Sphaerisporangium</taxon>
    </lineage>
</organism>
<evidence type="ECO:0000313" key="1">
    <source>
        <dbReference type="EMBL" id="GGK98821.1"/>
    </source>
</evidence>
<dbReference type="RefSeq" id="WP_189165118.1">
    <property type="nucleotide sequence ID" value="NZ_BMNT01000026.1"/>
</dbReference>
<keyword evidence="2" id="KW-1185">Reference proteome</keyword>
<proteinExistence type="predicted"/>
<accession>A0A917RAT8</accession>
<sequence>MAVPFHGATLTISGNSSTTFVDATAVRSGFSARALGPRRGTARPIRPARLHPATVAAAERDASRAEAEMARRAHTEAKQAAAIARAQVA</sequence>
<name>A0A917RAT8_9ACTN</name>
<evidence type="ECO:0000313" key="2">
    <source>
        <dbReference type="Proteomes" id="UP000645217"/>
    </source>
</evidence>
<dbReference type="AlphaFoldDB" id="A0A917RAT8"/>
<gene>
    <name evidence="1" type="ORF">GCM10007964_46190</name>
</gene>
<protein>
    <submittedName>
        <fullName evidence="1">Uncharacterized protein</fullName>
    </submittedName>
</protein>
<dbReference type="Proteomes" id="UP000645217">
    <property type="component" value="Unassembled WGS sequence"/>
</dbReference>
<dbReference type="EMBL" id="BMNT01000026">
    <property type="protein sequence ID" value="GGK98821.1"/>
    <property type="molecule type" value="Genomic_DNA"/>
</dbReference>
<comment type="caution">
    <text evidence="1">The sequence shown here is derived from an EMBL/GenBank/DDBJ whole genome shotgun (WGS) entry which is preliminary data.</text>
</comment>